<dbReference type="KEGG" id="hwa:HQ_1142A"/>
<evidence type="ECO:0000313" key="3">
    <source>
        <dbReference type="Proteomes" id="UP000001975"/>
    </source>
</evidence>
<dbReference type="Proteomes" id="UP000001975">
    <property type="component" value="Chromosome"/>
</dbReference>
<organism evidence="2 3">
    <name type="scientific">Haloquadratum walsbyi (strain DSM 16790 / HBSQ001)</name>
    <dbReference type="NCBI Taxonomy" id="362976"/>
    <lineage>
        <taxon>Archaea</taxon>
        <taxon>Methanobacteriati</taxon>
        <taxon>Methanobacteriota</taxon>
        <taxon>Stenosarchaea group</taxon>
        <taxon>Halobacteria</taxon>
        <taxon>Halobacteriales</taxon>
        <taxon>Haloferacaceae</taxon>
        <taxon>Haloquadratum</taxon>
    </lineage>
</organism>
<keyword evidence="1" id="KW-0472">Membrane</keyword>
<dbReference type="HOGENOM" id="CLU_1582880_0_0_2"/>
<sequence>MIMSEHSARLLWVALFGIVLSIGLSALTTVYLIIAITSGIITATPLAELVVDVAIPAIIALGVFSILWIASVMSLLWALFQWIMQIESYQLATVFARVEEIIPPISVFHLPARFTPMPASIERDLSIETTRALASLRRQYVIGDISDATFERRMERLLMKSD</sequence>
<dbReference type="AlphaFoldDB" id="Q18DV5"/>
<dbReference type="eggNOG" id="arCOG03912">
    <property type="taxonomic scope" value="Archaea"/>
</dbReference>
<feature type="transmembrane region" description="Helical" evidence="1">
    <location>
        <begin position="53"/>
        <end position="80"/>
    </location>
</feature>
<feature type="transmembrane region" description="Helical" evidence="1">
    <location>
        <begin position="12"/>
        <end position="41"/>
    </location>
</feature>
<dbReference type="EMBL" id="AM180088">
    <property type="protein sequence ID" value="CAJ51272.1"/>
    <property type="molecule type" value="Genomic_DNA"/>
</dbReference>
<protein>
    <recommendedName>
        <fullName evidence="4">SHOCT domain-containing protein</fullName>
    </recommendedName>
</protein>
<name>Q18DV5_HALWD</name>
<dbReference type="RefSeq" id="WP_011570437.1">
    <property type="nucleotide sequence ID" value="NC_008212.1"/>
</dbReference>
<reference evidence="2" key="1">
    <citation type="journal article" date="2006" name="BMC Genomics">
        <title>The genome of the square archaeon Haloquadratum walsbyi: life at the limits of water activity.</title>
        <authorList>
            <person name="Bolhuis H.H."/>
            <person name="Palm P.P."/>
            <person name="Wende A.W."/>
            <person name="Falb M.M."/>
            <person name="Rampp M.M."/>
            <person name="Rodriguez-Valera F.F."/>
            <person name="Pfeiffer F.F."/>
            <person name="Oesterhelt D.D."/>
        </authorList>
    </citation>
    <scope>NUCLEOTIDE SEQUENCE [LARGE SCALE GENOMIC DNA]</scope>
    <source>
        <strain evidence="2">DSM 16790</strain>
    </source>
</reference>
<gene>
    <name evidence="2" type="ordered locus">HQ_1142A</name>
</gene>
<keyword evidence="1" id="KW-0812">Transmembrane</keyword>
<evidence type="ECO:0008006" key="4">
    <source>
        <dbReference type="Google" id="ProtNLM"/>
    </source>
</evidence>
<accession>Q18DV5</accession>
<proteinExistence type="predicted"/>
<evidence type="ECO:0000256" key="1">
    <source>
        <dbReference type="SAM" id="Phobius"/>
    </source>
</evidence>
<keyword evidence="1" id="KW-1133">Transmembrane helix</keyword>
<keyword evidence="3" id="KW-1185">Reference proteome</keyword>
<dbReference type="GeneID" id="4192101"/>
<evidence type="ECO:0000313" key="2">
    <source>
        <dbReference type="EMBL" id="CAJ51272.1"/>
    </source>
</evidence>
<reference evidence="2" key="2">
    <citation type="submission" date="2006-06" db="EMBL/GenBank/DDBJ databases">
        <authorList>
            <person name="Pfeiffer F."/>
        </authorList>
    </citation>
    <scope>NUCLEOTIDE SEQUENCE</scope>
    <source>
        <strain evidence="2">DSM 16790</strain>
    </source>
</reference>